<dbReference type="PANTHER" id="PTHR35561">
    <property type="entry name" value="RNA 2',3'-CYCLIC PHOSPHODIESTERASE"/>
    <property type="match status" value="1"/>
</dbReference>
<dbReference type="Gene3D" id="3.90.1140.10">
    <property type="entry name" value="Cyclic phosphodiesterase"/>
    <property type="match status" value="1"/>
</dbReference>
<accession>X0UA58</accession>
<organism evidence="2">
    <name type="scientific">marine sediment metagenome</name>
    <dbReference type="NCBI Taxonomy" id="412755"/>
    <lineage>
        <taxon>unclassified sequences</taxon>
        <taxon>metagenomes</taxon>
        <taxon>ecological metagenomes</taxon>
    </lineage>
</organism>
<evidence type="ECO:0000256" key="1">
    <source>
        <dbReference type="ARBA" id="ARBA00022801"/>
    </source>
</evidence>
<dbReference type="Pfam" id="PF13563">
    <property type="entry name" value="2_5_RNA_ligase2"/>
    <property type="match status" value="1"/>
</dbReference>
<dbReference type="AlphaFoldDB" id="X0UA58"/>
<feature type="non-terminal residue" evidence="2">
    <location>
        <position position="163"/>
    </location>
</feature>
<keyword evidence="1" id="KW-0378">Hydrolase</keyword>
<comment type="caution">
    <text evidence="2">The sequence shown here is derived from an EMBL/GenBank/DDBJ whole genome shotgun (WGS) entry which is preliminary data.</text>
</comment>
<dbReference type="PANTHER" id="PTHR35561:SF1">
    <property type="entry name" value="RNA 2',3'-CYCLIC PHOSPHODIESTERASE"/>
    <property type="match status" value="1"/>
</dbReference>
<evidence type="ECO:0000313" key="2">
    <source>
        <dbReference type="EMBL" id="GAF97237.1"/>
    </source>
</evidence>
<dbReference type="GO" id="GO:0004113">
    <property type="term" value="F:2',3'-cyclic-nucleotide 3'-phosphodiesterase activity"/>
    <property type="evidence" value="ECO:0007669"/>
    <property type="project" value="InterPro"/>
</dbReference>
<dbReference type="InterPro" id="IPR009097">
    <property type="entry name" value="Cyclic_Pdiesterase"/>
</dbReference>
<dbReference type="EMBL" id="BARS01010776">
    <property type="protein sequence ID" value="GAF97237.1"/>
    <property type="molecule type" value="Genomic_DNA"/>
</dbReference>
<evidence type="ECO:0008006" key="3">
    <source>
        <dbReference type="Google" id="ProtNLM"/>
    </source>
</evidence>
<dbReference type="InterPro" id="IPR004175">
    <property type="entry name" value="RNA_CPDase"/>
</dbReference>
<dbReference type="SUPFAM" id="SSF55144">
    <property type="entry name" value="LigT-like"/>
    <property type="match status" value="1"/>
</dbReference>
<reference evidence="2" key="1">
    <citation type="journal article" date="2014" name="Front. Microbiol.">
        <title>High frequency of phylogenetically diverse reductive dehalogenase-homologous genes in deep subseafloor sedimentary metagenomes.</title>
        <authorList>
            <person name="Kawai M."/>
            <person name="Futagami T."/>
            <person name="Toyoda A."/>
            <person name="Takaki Y."/>
            <person name="Nishi S."/>
            <person name="Hori S."/>
            <person name="Arai W."/>
            <person name="Tsubouchi T."/>
            <person name="Morono Y."/>
            <person name="Uchiyama I."/>
            <person name="Ito T."/>
            <person name="Fujiyama A."/>
            <person name="Inagaki F."/>
            <person name="Takami H."/>
        </authorList>
    </citation>
    <scope>NUCLEOTIDE SEQUENCE</scope>
    <source>
        <strain evidence="2">Expedition CK06-06</strain>
    </source>
</reference>
<gene>
    <name evidence="2" type="ORF">S01H1_19850</name>
</gene>
<sequence>MRTFIAIDLPKEVSKELEDIQRKLPEAKMNLVSAENIHLTMKFLGELTDDEANKVKEVLKKLEFKRFKARIGSLGIFPNPSFIRVVWVGIEPKEKIMEIHDKLDEELSKEKFRKDKAFESHATIARVKWLKDKKSFIDELQKIKIKPIEFEVSSIALKKSTLT</sequence>
<dbReference type="HAMAP" id="MF_01940">
    <property type="entry name" value="RNA_CPDase"/>
    <property type="match status" value="1"/>
</dbReference>
<protein>
    <recommendedName>
        <fullName evidence="3">Phosphoesterase HXTX domain-containing protein</fullName>
    </recommendedName>
</protein>
<proteinExistence type="inferred from homology"/>
<dbReference type="NCBIfam" id="TIGR02258">
    <property type="entry name" value="2_5_ligase"/>
    <property type="match status" value="1"/>
</dbReference>
<name>X0UA58_9ZZZZ</name>
<dbReference type="GO" id="GO:0008664">
    <property type="term" value="F:RNA 2',3'-cyclic 3'-phosphodiesterase activity"/>
    <property type="evidence" value="ECO:0007669"/>
    <property type="project" value="InterPro"/>
</dbReference>